<dbReference type="GO" id="GO:0016491">
    <property type="term" value="F:oxidoreductase activity"/>
    <property type="evidence" value="ECO:0007669"/>
    <property type="project" value="UniProtKB-KW"/>
</dbReference>
<keyword evidence="5" id="KW-1185">Reference proteome</keyword>
<dbReference type="OrthoDB" id="37537at2759"/>
<keyword evidence="2" id="KW-0560">Oxidoreductase</keyword>
<dbReference type="InterPro" id="IPR036812">
    <property type="entry name" value="NAD(P)_OxRdtase_dom_sf"/>
</dbReference>
<organism evidence="4 5">
    <name type="scientific">Coptis chinensis</name>
    <dbReference type="NCBI Taxonomy" id="261450"/>
    <lineage>
        <taxon>Eukaryota</taxon>
        <taxon>Viridiplantae</taxon>
        <taxon>Streptophyta</taxon>
        <taxon>Embryophyta</taxon>
        <taxon>Tracheophyta</taxon>
        <taxon>Spermatophyta</taxon>
        <taxon>Magnoliopsida</taxon>
        <taxon>Ranunculales</taxon>
        <taxon>Ranunculaceae</taxon>
        <taxon>Coptidoideae</taxon>
        <taxon>Coptis</taxon>
    </lineage>
</organism>
<dbReference type="Pfam" id="PF00248">
    <property type="entry name" value="Aldo_ket_red"/>
    <property type="match status" value="1"/>
</dbReference>
<dbReference type="AlphaFoldDB" id="A0A835MFL2"/>
<dbReference type="PANTHER" id="PTHR43625:SF40">
    <property type="entry name" value="ALDO-KETO REDUCTASE YAKC [NADP(+)]"/>
    <property type="match status" value="1"/>
</dbReference>
<proteinExistence type="predicted"/>
<keyword evidence="1" id="KW-0521">NADP</keyword>
<dbReference type="Gene3D" id="3.20.20.100">
    <property type="entry name" value="NADP-dependent oxidoreductase domain"/>
    <property type="match status" value="1"/>
</dbReference>
<feature type="domain" description="NADP-dependent oxidoreductase" evidence="3">
    <location>
        <begin position="75"/>
        <end position="166"/>
    </location>
</feature>
<reference evidence="4 5" key="1">
    <citation type="submission" date="2020-10" db="EMBL/GenBank/DDBJ databases">
        <title>The Coptis chinensis genome and diversification of protoberbering-type alkaloids.</title>
        <authorList>
            <person name="Wang B."/>
            <person name="Shu S."/>
            <person name="Song C."/>
            <person name="Liu Y."/>
        </authorList>
    </citation>
    <scope>NUCLEOTIDE SEQUENCE [LARGE SCALE GENOMIC DNA]</scope>
    <source>
        <strain evidence="4">HL-2020</strain>
        <tissue evidence="4">Leaf</tissue>
    </source>
</reference>
<name>A0A835MFL2_9MAGN</name>
<evidence type="ECO:0000313" key="5">
    <source>
        <dbReference type="Proteomes" id="UP000631114"/>
    </source>
</evidence>
<evidence type="ECO:0000259" key="3">
    <source>
        <dbReference type="Pfam" id="PF00248"/>
    </source>
</evidence>
<protein>
    <recommendedName>
        <fullName evidence="3">NADP-dependent oxidoreductase domain-containing protein</fullName>
    </recommendedName>
</protein>
<dbReference type="Proteomes" id="UP000631114">
    <property type="component" value="Unassembled WGS sequence"/>
</dbReference>
<comment type="caution">
    <text evidence="4">The sequence shown here is derived from an EMBL/GenBank/DDBJ whole genome shotgun (WGS) entry which is preliminary data.</text>
</comment>
<sequence length="176" mass="19392">MYNQSWKIKIKEEAGENPAKKIGKMVGIRRMKLGSQGLEVSAQGLGCMGMSARPRPPPATGVPIEVGKLKIHPNNCSALRVVFMTRDAEEEIIPTCRELGIGIVAYSTLGRGFFSSGPKLIENMSEGDFRKNLPRFRPENFEHNKLKYDSIHKIALKKGCTPSQLARSGVGSPPRK</sequence>
<dbReference type="InterPro" id="IPR023210">
    <property type="entry name" value="NADP_OxRdtase_dom"/>
</dbReference>
<dbReference type="SUPFAM" id="SSF51430">
    <property type="entry name" value="NAD(P)-linked oxidoreductase"/>
    <property type="match status" value="1"/>
</dbReference>
<accession>A0A835MFL2</accession>
<gene>
    <name evidence="4" type="ORF">IFM89_029191</name>
</gene>
<evidence type="ECO:0000256" key="2">
    <source>
        <dbReference type="ARBA" id="ARBA00023002"/>
    </source>
</evidence>
<evidence type="ECO:0000313" key="4">
    <source>
        <dbReference type="EMBL" id="KAF9621971.1"/>
    </source>
</evidence>
<dbReference type="PANTHER" id="PTHR43625">
    <property type="entry name" value="AFLATOXIN B1 ALDEHYDE REDUCTASE"/>
    <property type="match status" value="1"/>
</dbReference>
<dbReference type="GO" id="GO:0005737">
    <property type="term" value="C:cytoplasm"/>
    <property type="evidence" value="ECO:0007669"/>
    <property type="project" value="TreeGrafter"/>
</dbReference>
<dbReference type="EMBL" id="JADFTS010000002">
    <property type="protein sequence ID" value="KAF9621971.1"/>
    <property type="molecule type" value="Genomic_DNA"/>
</dbReference>
<evidence type="ECO:0000256" key="1">
    <source>
        <dbReference type="ARBA" id="ARBA00022857"/>
    </source>
</evidence>
<dbReference type="InterPro" id="IPR050791">
    <property type="entry name" value="Aldo-Keto_reductase"/>
</dbReference>